<feature type="non-terminal residue" evidence="1">
    <location>
        <position position="1"/>
    </location>
</feature>
<sequence>NLADNFLPIIEENISKLLNSQKDEWKQLSYHREYVVKMAKALYLQATGKTRQAQDEWRNVLNYIRGHELLFQSNLDVYRVIEVAKNYAGFHL</sequence>
<comment type="caution">
    <text evidence="1">The sequence shown here is derived from an EMBL/GenBank/DDBJ whole genome shotgun (WGS) entry which is preliminary data.</text>
</comment>
<dbReference type="Proteomes" id="UP000467349">
    <property type="component" value="Unassembled WGS sequence"/>
</dbReference>
<dbReference type="AlphaFoldDB" id="A0A7X3BYJ3"/>
<gene>
    <name evidence="1" type="ORF">GM545_11570</name>
</gene>
<dbReference type="EMBL" id="WNHU01000137">
    <property type="protein sequence ID" value="MTV44204.1"/>
    <property type="molecule type" value="Genomic_DNA"/>
</dbReference>
<accession>A0A7X3BYJ3</accession>
<organism evidence="1 2">
    <name type="scientific">Streptococcus pneumoniae</name>
    <dbReference type="NCBI Taxonomy" id="1313"/>
    <lineage>
        <taxon>Bacteria</taxon>
        <taxon>Bacillati</taxon>
        <taxon>Bacillota</taxon>
        <taxon>Bacilli</taxon>
        <taxon>Lactobacillales</taxon>
        <taxon>Streptococcaceae</taxon>
        <taxon>Streptococcus</taxon>
    </lineage>
</organism>
<evidence type="ECO:0000313" key="1">
    <source>
        <dbReference type="EMBL" id="MTV44204.1"/>
    </source>
</evidence>
<proteinExistence type="predicted"/>
<protein>
    <submittedName>
        <fullName evidence="1">DUF4838 domain-containing protein</fullName>
    </submittedName>
</protein>
<name>A0A7X3BYJ3_STREE</name>
<evidence type="ECO:0000313" key="2">
    <source>
        <dbReference type="Proteomes" id="UP000467349"/>
    </source>
</evidence>
<reference evidence="1 2" key="1">
    <citation type="submission" date="2019-11" db="EMBL/GenBank/DDBJ databases">
        <title>Growth characteristics of pneumococcus vary with the chemical composition of the capsule and with environmental conditions.</title>
        <authorList>
            <person name="Tothpal A."/>
            <person name="Desobry K."/>
            <person name="Joshi S."/>
            <person name="Wyllie A.L."/>
            <person name="Weinberger D.M."/>
        </authorList>
    </citation>
    <scope>NUCLEOTIDE SEQUENCE [LARGE SCALE GENOMIC DNA]</scope>
    <source>
        <strain evidence="2">pnumococcus09N</strain>
    </source>
</reference>